<dbReference type="SUPFAM" id="SSF47616">
    <property type="entry name" value="GST C-terminal domain-like"/>
    <property type="match status" value="1"/>
</dbReference>
<reference evidence="3" key="1">
    <citation type="journal article" date="2012" name="Science">
        <title>The Paleozoic origin of enzymatic lignin decomposition reconstructed from 31 fungal genomes.</title>
        <authorList>
            <person name="Floudas D."/>
            <person name="Binder M."/>
            <person name="Riley R."/>
            <person name="Barry K."/>
            <person name="Blanchette R.A."/>
            <person name="Henrissat B."/>
            <person name="Martinez A.T."/>
            <person name="Otillar R."/>
            <person name="Spatafora J.W."/>
            <person name="Yadav J.S."/>
            <person name="Aerts A."/>
            <person name="Benoit I."/>
            <person name="Boyd A."/>
            <person name="Carlson A."/>
            <person name="Copeland A."/>
            <person name="Coutinho P.M."/>
            <person name="de Vries R.P."/>
            <person name="Ferreira P."/>
            <person name="Findley K."/>
            <person name="Foster B."/>
            <person name="Gaskell J."/>
            <person name="Glotzer D."/>
            <person name="Gorecki P."/>
            <person name="Heitman J."/>
            <person name="Hesse C."/>
            <person name="Hori C."/>
            <person name="Igarashi K."/>
            <person name="Jurgens J.A."/>
            <person name="Kallen N."/>
            <person name="Kersten P."/>
            <person name="Kohler A."/>
            <person name="Kuees U."/>
            <person name="Kumar T.K.A."/>
            <person name="Kuo A."/>
            <person name="LaButti K."/>
            <person name="Larrondo L.F."/>
            <person name="Lindquist E."/>
            <person name="Ling A."/>
            <person name="Lombard V."/>
            <person name="Lucas S."/>
            <person name="Lundell T."/>
            <person name="Martin R."/>
            <person name="McLaughlin D.J."/>
            <person name="Morgenstern I."/>
            <person name="Morin E."/>
            <person name="Murat C."/>
            <person name="Nagy L.G."/>
            <person name="Nolan M."/>
            <person name="Ohm R.A."/>
            <person name="Patyshakuliyeva A."/>
            <person name="Rokas A."/>
            <person name="Ruiz-Duenas F.J."/>
            <person name="Sabat G."/>
            <person name="Salamov A."/>
            <person name="Samejima M."/>
            <person name="Schmutz J."/>
            <person name="Slot J.C."/>
            <person name="St John F."/>
            <person name="Stenlid J."/>
            <person name="Sun H."/>
            <person name="Sun S."/>
            <person name="Syed K."/>
            <person name="Tsang A."/>
            <person name="Wiebenga A."/>
            <person name="Young D."/>
            <person name="Pisabarro A."/>
            <person name="Eastwood D.C."/>
            <person name="Martin F."/>
            <person name="Cullen D."/>
            <person name="Grigoriev I.V."/>
            <person name="Hibbett D.S."/>
        </authorList>
    </citation>
    <scope>NUCLEOTIDE SEQUENCE [LARGE SCALE GENOMIC DNA]</scope>
    <source>
        <strain evidence="3">TFB10046</strain>
    </source>
</reference>
<dbReference type="OrthoDB" id="202840at2759"/>
<organism evidence="2 3">
    <name type="scientific">Auricularia subglabra (strain TFB-10046 / SS5)</name>
    <name type="common">White-rot fungus</name>
    <name type="synonym">Auricularia delicata (strain TFB10046)</name>
    <dbReference type="NCBI Taxonomy" id="717982"/>
    <lineage>
        <taxon>Eukaryota</taxon>
        <taxon>Fungi</taxon>
        <taxon>Dikarya</taxon>
        <taxon>Basidiomycota</taxon>
        <taxon>Agaricomycotina</taxon>
        <taxon>Agaricomycetes</taxon>
        <taxon>Auriculariales</taxon>
        <taxon>Auriculariaceae</taxon>
        <taxon>Auricularia</taxon>
    </lineage>
</organism>
<dbReference type="OMA" id="IGNDVYC"/>
<dbReference type="Pfam" id="PF13417">
    <property type="entry name" value="GST_N_3"/>
    <property type="match status" value="1"/>
</dbReference>
<dbReference type="eggNOG" id="ENOG502S039">
    <property type="taxonomic scope" value="Eukaryota"/>
</dbReference>
<dbReference type="CDD" id="cd00299">
    <property type="entry name" value="GST_C_family"/>
    <property type="match status" value="1"/>
</dbReference>
<evidence type="ECO:0000313" key="3">
    <source>
        <dbReference type="Proteomes" id="UP000006514"/>
    </source>
</evidence>
<dbReference type="Pfam" id="PF25907">
    <property type="entry name" value="DUF7962"/>
    <property type="match status" value="1"/>
</dbReference>
<dbReference type="EMBL" id="JH687805">
    <property type="protein sequence ID" value="EJD40217.1"/>
    <property type="molecule type" value="Genomic_DNA"/>
</dbReference>
<keyword evidence="3" id="KW-1185">Reference proteome</keyword>
<dbReference type="InterPro" id="IPR058268">
    <property type="entry name" value="DUF7962"/>
</dbReference>
<dbReference type="InParanoid" id="J0LJN3"/>
<dbReference type="SUPFAM" id="SSF52833">
    <property type="entry name" value="Thioredoxin-like"/>
    <property type="match status" value="1"/>
</dbReference>
<dbReference type="InterPro" id="IPR036249">
    <property type="entry name" value="Thioredoxin-like_sf"/>
</dbReference>
<dbReference type="Gene3D" id="3.40.30.110">
    <property type="match status" value="2"/>
</dbReference>
<evidence type="ECO:0000313" key="2">
    <source>
        <dbReference type="EMBL" id="EJD40217.1"/>
    </source>
</evidence>
<protein>
    <recommendedName>
        <fullName evidence="1">GST N-terminal domain-containing protein</fullName>
    </recommendedName>
</protein>
<accession>J0LJN3</accession>
<gene>
    <name evidence="2" type="ORF">AURDEDRAFT_187138</name>
</gene>
<sequence length="342" mass="37430">MAPQVIVYRYDGSPFATKIENLLALRNIPYARVNVPMVPPRKELLLLGIAYRRIPVVAIGNDVFCDTLMITQALERAFPGSDAHPSAFPARKDGGKVDVVLQTHFSFGYSEKSLFALGTQSIPWTKVPPALSQDRFGNMIGGQVPPPGFFEKLEARVPITRSALSTHLDYIEEQLSDGRQWLFDTAAPGYADVAAHTVFSWMRGFKSVREVFAKGVFPRAVTWLDALDAVISQRRKALSVQTVMADDAAARILSGSPSATHAVGWDEREAGRLGLARGVRVEVTPDDTGKVPTTGTLLGLTRREILLEIEPPNQSGKKLAVHFPRLGFNVSVPKTKGDKAKL</sequence>
<feature type="domain" description="GST N-terminal" evidence="1">
    <location>
        <begin position="3"/>
        <end position="82"/>
    </location>
</feature>
<dbReference type="KEGG" id="adl:AURDEDRAFT_187138"/>
<dbReference type="AlphaFoldDB" id="J0LJN3"/>
<dbReference type="InterPro" id="IPR036282">
    <property type="entry name" value="Glutathione-S-Trfase_C_sf"/>
</dbReference>
<dbReference type="PROSITE" id="PS50404">
    <property type="entry name" value="GST_NTER"/>
    <property type="match status" value="1"/>
</dbReference>
<name>J0LJN3_AURST</name>
<dbReference type="Proteomes" id="UP000006514">
    <property type="component" value="Unassembled WGS sequence"/>
</dbReference>
<evidence type="ECO:0000259" key="1">
    <source>
        <dbReference type="PROSITE" id="PS50404"/>
    </source>
</evidence>
<dbReference type="InterPro" id="IPR004045">
    <property type="entry name" value="Glutathione_S-Trfase_N"/>
</dbReference>
<proteinExistence type="predicted"/>